<dbReference type="Proteomes" id="UP000031972">
    <property type="component" value="Unassembled WGS sequence"/>
</dbReference>
<organism evidence="2 3">
    <name type="scientific">Jeotgalibacillus campisalis</name>
    <dbReference type="NCBI Taxonomy" id="220754"/>
    <lineage>
        <taxon>Bacteria</taxon>
        <taxon>Bacillati</taxon>
        <taxon>Bacillota</taxon>
        <taxon>Bacilli</taxon>
        <taxon>Bacillales</taxon>
        <taxon>Caryophanaceae</taxon>
        <taxon>Jeotgalibacillus</taxon>
    </lineage>
</organism>
<reference evidence="2 3" key="1">
    <citation type="submission" date="2015-01" db="EMBL/GenBank/DDBJ databases">
        <title>Jeotgalibacillus campisalis genome sequencing.</title>
        <authorList>
            <person name="Goh K.M."/>
            <person name="Chan K.-G."/>
            <person name="Yaakop A.S."/>
            <person name="Ee R."/>
            <person name="Gan H.M."/>
            <person name="Chan C.S."/>
        </authorList>
    </citation>
    <scope>NUCLEOTIDE SEQUENCE [LARGE SCALE GENOMIC DNA]</scope>
    <source>
        <strain evidence="2 3">SF-57</strain>
    </source>
</reference>
<evidence type="ECO:0000256" key="1">
    <source>
        <dbReference type="SAM" id="Phobius"/>
    </source>
</evidence>
<name>A0A0C2VTX6_9BACL</name>
<accession>A0A0C2VTX6</accession>
<feature type="transmembrane region" description="Helical" evidence="1">
    <location>
        <begin position="30"/>
        <end position="56"/>
    </location>
</feature>
<evidence type="ECO:0000313" key="2">
    <source>
        <dbReference type="EMBL" id="KIL47876.1"/>
    </source>
</evidence>
<gene>
    <name evidence="2" type="ORF">KR50_20430</name>
</gene>
<keyword evidence="1" id="KW-0812">Transmembrane</keyword>
<comment type="caution">
    <text evidence="2">The sequence shown here is derived from an EMBL/GenBank/DDBJ whole genome shotgun (WGS) entry which is preliminary data.</text>
</comment>
<keyword evidence="1" id="KW-0472">Membrane</keyword>
<protein>
    <submittedName>
        <fullName evidence="2">Uncharacterized protein</fullName>
    </submittedName>
</protein>
<dbReference type="EMBL" id="JXRR01000014">
    <property type="protein sequence ID" value="KIL47876.1"/>
    <property type="molecule type" value="Genomic_DNA"/>
</dbReference>
<dbReference type="PATRIC" id="fig|220754.4.peg.2064"/>
<keyword evidence="1" id="KW-1133">Transmembrane helix</keyword>
<evidence type="ECO:0000313" key="3">
    <source>
        <dbReference type="Proteomes" id="UP000031972"/>
    </source>
</evidence>
<keyword evidence="3" id="KW-1185">Reference proteome</keyword>
<proteinExistence type="predicted"/>
<feature type="transmembrane region" description="Helical" evidence="1">
    <location>
        <begin position="6"/>
        <end position="21"/>
    </location>
</feature>
<sequence length="58" mass="6925">MSLLIGVIIVILSACLLYWQLKREHEKRNVFLLFILFALSLIGLWLIFDWIVLYLWSS</sequence>
<dbReference type="AlphaFoldDB" id="A0A0C2VTX6"/>